<evidence type="ECO:0000313" key="2">
    <source>
        <dbReference type="EMBL" id="CAI3980787.1"/>
    </source>
</evidence>
<evidence type="ECO:0000313" key="4">
    <source>
        <dbReference type="Proteomes" id="UP001152797"/>
    </source>
</evidence>
<feature type="compositionally biased region" description="Basic and acidic residues" evidence="1">
    <location>
        <begin position="169"/>
        <end position="179"/>
    </location>
</feature>
<feature type="region of interest" description="Disordered" evidence="1">
    <location>
        <begin position="400"/>
        <end position="468"/>
    </location>
</feature>
<keyword evidence="4" id="KW-1185">Reference proteome</keyword>
<dbReference type="Proteomes" id="UP001152797">
    <property type="component" value="Unassembled WGS sequence"/>
</dbReference>
<feature type="compositionally biased region" description="Basic and acidic residues" evidence="1">
    <location>
        <begin position="242"/>
        <end position="251"/>
    </location>
</feature>
<feature type="compositionally biased region" description="Polar residues" evidence="1">
    <location>
        <begin position="253"/>
        <end position="264"/>
    </location>
</feature>
<feature type="compositionally biased region" description="Basic and acidic residues" evidence="1">
    <location>
        <begin position="409"/>
        <end position="422"/>
    </location>
</feature>
<proteinExistence type="predicted"/>
<reference evidence="3" key="2">
    <citation type="submission" date="2024-04" db="EMBL/GenBank/DDBJ databases">
        <authorList>
            <person name="Chen Y."/>
            <person name="Shah S."/>
            <person name="Dougan E. K."/>
            <person name="Thang M."/>
            <person name="Chan C."/>
        </authorList>
    </citation>
    <scope>NUCLEOTIDE SEQUENCE [LARGE SCALE GENOMIC DNA]</scope>
</reference>
<accession>A0A9P1BX37</accession>
<evidence type="ECO:0000313" key="3">
    <source>
        <dbReference type="EMBL" id="CAL1134162.1"/>
    </source>
</evidence>
<dbReference type="EMBL" id="CAMXCT020000586">
    <property type="protein sequence ID" value="CAL1134162.1"/>
    <property type="molecule type" value="Genomic_DNA"/>
</dbReference>
<comment type="caution">
    <text evidence="2">The sequence shown here is derived from an EMBL/GenBank/DDBJ whole genome shotgun (WGS) entry which is preliminary data.</text>
</comment>
<feature type="compositionally biased region" description="Polar residues" evidence="1">
    <location>
        <begin position="306"/>
        <end position="325"/>
    </location>
</feature>
<dbReference type="EMBL" id="CAMXCT010000586">
    <property type="protein sequence ID" value="CAI3980787.1"/>
    <property type="molecule type" value="Genomic_DNA"/>
</dbReference>
<feature type="region of interest" description="Disordered" evidence="1">
    <location>
        <begin position="166"/>
        <end position="267"/>
    </location>
</feature>
<dbReference type="AlphaFoldDB" id="A0A9P1BX37"/>
<dbReference type="EMBL" id="CAMXCT030000586">
    <property type="protein sequence ID" value="CAL4768099.1"/>
    <property type="molecule type" value="Genomic_DNA"/>
</dbReference>
<name>A0A9P1BX37_9DINO</name>
<feature type="compositionally biased region" description="Basic residues" evidence="1">
    <location>
        <begin position="201"/>
        <end position="216"/>
    </location>
</feature>
<gene>
    <name evidence="2" type="ORF">C1SCF055_LOCUS8644</name>
</gene>
<feature type="region of interest" description="Disordered" evidence="1">
    <location>
        <begin position="298"/>
        <end position="329"/>
    </location>
</feature>
<sequence length="468" mass="51908">MSRSWRHPVELLSRSLFERRGMESIENRQTKPGIAATLLVLVEEQQWESALLSVEQLASRSIETDMVSCGPLLTHCEQEGLLGQEAGLLLSFKGLGLDVQAKLALQLQAGLGCTGRTNGPLMAIAAMLHNARLWNRCNDTASSDVSLSLRRSFELPSDSKWIGLSSSLTRRDEGPRMDPCRLPALRPASGKFARMEERARRKDKSRKRGASVRSKTRAASNGSKPRQPRPLVRPRATGRGLECPRDQDIRPKSSFSELSLPSPRNSRENEDILSASAVLRAALTGSFLDDESLELQLSSDPPYTWSPYSSSQDENNDSKCTNSPPSRDVDDYNLSATNLFRCTSSRERVPLSTLQLLEAEVASQSGKPCKDSCRYSLPSDRSDRLPCIEGPSKAATEISRAGAAGGRCSDVRSEAPDVVAKRRPDRRRLPSYLRPRQTPIEEQKRNSSRPRKPSREEVRKLQRAQSVS</sequence>
<reference evidence="2" key="1">
    <citation type="submission" date="2022-10" db="EMBL/GenBank/DDBJ databases">
        <authorList>
            <person name="Chen Y."/>
            <person name="Dougan E. K."/>
            <person name="Chan C."/>
            <person name="Rhodes N."/>
            <person name="Thang M."/>
        </authorList>
    </citation>
    <scope>NUCLEOTIDE SEQUENCE</scope>
</reference>
<protein>
    <submittedName>
        <fullName evidence="2">Uncharacterized protein</fullName>
    </submittedName>
</protein>
<organism evidence="2">
    <name type="scientific">Cladocopium goreaui</name>
    <dbReference type="NCBI Taxonomy" id="2562237"/>
    <lineage>
        <taxon>Eukaryota</taxon>
        <taxon>Sar</taxon>
        <taxon>Alveolata</taxon>
        <taxon>Dinophyceae</taxon>
        <taxon>Suessiales</taxon>
        <taxon>Symbiodiniaceae</taxon>
        <taxon>Cladocopium</taxon>
    </lineage>
</organism>
<evidence type="ECO:0000256" key="1">
    <source>
        <dbReference type="SAM" id="MobiDB-lite"/>
    </source>
</evidence>